<gene>
    <name evidence="1" type="ORF">FHR94_003367</name>
</gene>
<keyword evidence="2" id="KW-1185">Reference proteome</keyword>
<organism evidence="1 2">
    <name type="scientific">Halomonas cerina</name>
    <dbReference type="NCBI Taxonomy" id="447424"/>
    <lineage>
        <taxon>Bacteria</taxon>
        <taxon>Pseudomonadati</taxon>
        <taxon>Pseudomonadota</taxon>
        <taxon>Gammaproteobacteria</taxon>
        <taxon>Oceanospirillales</taxon>
        <taxon>Halomonadaceae</taxon>
        <taxon>Halomonas</taxon>
    </lineage>
</organism>
<proteinExistence type="predicted"/>
<dbReference type="Proteomes" id="UP000547614">
    <property type="component" value="Unassembled WGS sequence"/>
</dbReference>
<dbReference type="RefSeq" id="WP_183327377.1">
    <property type="nucleotide sequence ID" value="NZ_JACHXP010000021.1"/>
</dbReference>
<dbReference type="EMBL" id="JACHXP010000021">
    <property type="protein sequence ID" value="MBB3192091.1"/>
    <property type="molecule type" value="Genomic_DNA"/>
</dbReference>
<accession>A0A839VAC4</accession>
<protein>
    <recommendedName>
        <fullName evidence="3">Preprotein translocase subunit SecB</fullName>
    </recommendedName>
</protein>
<dbReference type="InterPro" id="IPR035958">
    <property type="entry name" value="SecB-like_sf"/>
</dbReference>
<reference evidence="1 2" key="1">
    <citation type="submission" date="2020-08" db="EMBL/GenBank/DDBJ databases">
        <title>Genomic Encyclopedia of Type Strains, Phase III (KMG-III): the genomes of soil and plant-associated and newly described type strains.</title>
        <authorList>
            <person name="Whitman W."/>
        </authorList>
    </citation>
    <scope>NUCLEOTIDE SEQUENCE [LARGE SCALE GENOMIC DNA]</scope>
    <source>
        <strain evidence="1 2">CECT 7282</strain>
    </source>
</reference>
<comment type="caution">
    <text evidence="1">The sequence shown here is derived from an EMBL/GenBank/DDBJ whole genome shotgun (WGS) entry which is preliminary data.</text>
</comment>
<dbReference type="SUPFAM" id="SSF54611">
    <property type="entry name" value="SecB-like"/>
    <property type="match status" value="1"/>
</dbReference>
<dbReference type="AlphaFoldDB" id="A0A839VAC4"/>
<dbReference type="Gene3D" id="3.10.420.10">
    <property type="entry name" value="SecB-like"/>
    <property type="match status" value="1"/>
</dbReference>
<evidence type="ECO:0000313" key="1">
    <source>
        <dbReference type="EMBL" id="MBB3192091.1"/>
    </source>
</evidence>
<evidence type="ECO:0008006" key="3">
    <source>
        <dbReference type="Google" id="ProtNLM"/>
    </source>
</evidence>
<sequence>MNTDLIHEVLNDLSIMDVYIVDFSFKPHGDYYPRYLPEEDSLGFQDKLAISSKTISVGEDGEEQYIFLTEASLGKRVVVMKDGEDSPLFSIEATFRAEYLMSRPDLNKDALKEFATHNGLHAIWPFWRQFVYDMMPRLRLPIPEIPLREPLYKKKQSEA</sequence>
<evidence type="ECO:0000313" key="2">
    <source>
        <dbReference type="Proteomes" id="UP000547614"/>
    </source>
</evidence>
<name>A0A839VAC4_9GAMM</name>